<dbReference type="GO" id="GO:0008360">
    <property type="term" value="P:regulation of cell shape"/>
    <property type="evidence" value="ECO:0007669"/>
    <property type="project" value="TreeGrafter"/>
</dbReference>
<keyword evidence="6" id="KW-1185">Reference proteome</keyword>
<dbReference type="Ensembl" id="ENSEBUT00000017529.1">
    <property type="protein sequence ID" value="ENSEBUP00000016953.1"/>
    <property type="gene ID" value="ENSEBUG00000010619.1"/>
</dbReference>
<reference evidence="5" key="2">
    <citation type="submission" date="2025-09" db="UniProtKB">
        <authorList>
            <consortium name="Ensembl"/>
        </authorList>
    </citation>
    <scope>IDENTIFICATION</scope>
</reference>
<dbReference type="GO" id="GO:0031267">
    <property type="term" value="F:small GTPase binding"/>
    <property type="evidence" value="ECO:0007669"/>
    <property type="project" value="TreeGrafter"/>
</dbReference>
<dbReference type="Pfam" id="PF14957">
    <property type="entry name" value="BORG_CEP"/>
    <property type="match status" value="1"/>
</dbReference>
<dbReference type="PANTHER" id="PTHR15344">
    <property type="entry name" value="CDC42 EFFECTOR PROTEIN BORG"/>
    <property type="match status" value="1"/>
</dbReference>
<comment type="similarity">
    <text evidence="2">Belongs to the BORG/CEP family.</text>
</comment>
<dbReference type="SMART" id="SM00285">
    <property type="entry name" value="PBD"/>
    <property type="match status" value="1"/>
</dbReference>
<dbReference type="PROSITE" id="PS50108">
    <property type="entry name" value="CRIB"/>
    <property type="match status" value="1"/>
</dbReference>
<reference evidence="5" key="1">
    <citation type="submission" date="2025-08" db="UniProtKB">
        <authorList>
            <consortium name="Ensembl"/>
        </authorList>
    </citation>
    <scope>IDENTIFICATION</scope>
</reference>
<feature type="region of interest" description="Disordered" evidence="3">
    <location>
        <begin position="74"/>
        <end position="93"/>
    </location>
</feature>
<dbReference type="AlphaFoldDB" id="A0A8C4QMX2"/>
<dbReference type="InterPro" id="IPR029273">
    <property type="entry name" value="Cdc42_effect-like"/>
</dbReference>
<dbReference type="GO" id="GO:0007266">
    <property type="term" value="P:Rho protein signal transduction"/>
    <property type="evidence" value="ECO:0007669"/>
    <property type="project" value="TreeGrafter"/>
</dbReference>
<dbReference type="PANTHER" id="PTHR15344:SF15">
    <property type="entry name" value="CDC42 EFFECTOR PROTEIN 5"/>
    <property type="match status" value="1"/>
</dbReference>
<dbReference type="GO" id="GO:0031274">
    <property type="term" value="P:positive regulation of pseudopodium assembly"/>
    <property type="evidence" value="ECO:0007669"/>
    <property type="project" value="TreeGrafter"/>
</dbReference>
<feature type="domain" description="CRIB" evidence="4">
    <location>
        <begin position="44"/>
        <end position="58"/>
    </location>
</feature>
<evidence type="ECO:0000256" key="2">
    <source>
        <dbReference type="ARBA" id="ARBA00010770"/>
    </source>
</evidence>
<feature type="compositionally biased region" description="Polar residues" evidence="3">
    <location>
        <begin position="76"/>
        <end position="90"/>
    </location>
</feature>
<dbReference type="GO" id="GO:0005886">
    <property type="term" value="C:plasma membrane"/>
    <property type="evidence" value="ECO:0007669"/>
    <property type="project" value="TreeGrafter"/>
</dbReference>
<dbReference type="GO" id="GO:0005737">
    <property type="term" value="C:cytoplasm"/>
    <property type="evidence" value="ECO:0007669"/>
    <property type="project" value="UniProtKB-ARBA"/>
</dbReference>
<proteinExistence type="inferred from homology"/>
<dbReference type="GO" id="GO:0012505">
    <property type="term" value="C:endomembrane system"/>
    <property type="evidence" value="ECO:0007669"/>
    <property type="project" value="UniProtKB-SubCell"/>
</dbReference>
<dbReference type="GO" id="GO:0005856">
    <property type="term" value="C:cytoskeleton"/>
    <property type="evidence" value="ECO:0007669"/>
    <property type="project" value="TreeGrafter"/>
</dbReference>
<evidence type="ECO:0000256" key="3">
    <source>
        <dbReference type="SAM" id="MobiDB-lite"/>
    </source>
</evidence>
<protein>
    <submittedName>
        <fullName evidence="5">CDC42 effector protein 5</fullName>
    </submittedName>
</protein>
<evidence type="ECO:0000256" key="1">
    <source>
        <dbReference type="ARBA" id="ARBA00004184"/>
    </source>
</evidence>
<dbReference type="InterPro" id="IPR051296">
    <property type="entry name" value="Cdc42_Effector_BORG/CEP"/>
</dbReference>
<organism evidence="5 6">
    <name type="scientific">Eptatretus burgeri</name>
    <name type="common">Inshore hagfish</name>
    <dbReference type="NCBI Taxonomy" id="7764"/>
    <lineage>
        <taxon>Eukaryota</taxon>
        <taxon>Metazoa</taxon>
        <taxon>Chordata</taxon>
        <taxon>Craniata</taxon>
        <taxon>Vertebrata</taxon>
        <taxon>Cyclostomata</taxon>
        <taxon>Myxini</taxon>
        <taxon>Myxiniformes</taxon>
        <taxon>Myxinidae</taxon>
        <taxon>Eptatretinae</taxon>
        <taxon>Eptatretus</taxon>
    </lineage>
</organism>
<evidence type="ECO:0000313" key="6">
    <source>
        <dbReference type="Proteomes" id="UP000694388"/>
    </source>
</evidence>
<comment type="subcellular location">
    <subcellularLocation>
        <location evidence="1">Endomembrane system</location>
        <topology evidence="1">Peripheral membrane protein</topology>
    </subcellularLocation>
</comment>
<name>A0A8C4QMX2_EPTBU</name>
<dbReference type="Pfam" id="PF00786">
    <property type="entry name" value="PBD"/>
    <property type="match status" value="1"/>
</dbReference>
<sequence length="192" mass="21018">MVTKHEWRVVYIHCSCPPYCNERGSRKTTQTKRHSRLDITPGMISAPLGDFRHTLHVGRCGEAFGDTAFLRHSDASTEPQTETPSPSETSFDARGCTATYSAALAAARATAKIAAPRHHTTTTWTVETNPELTRATDNFDNSQSTMCRTDSLLSFHVDLGPSMMDDVLGVMEDVPKGPHACDGPTLNVNLKN</sequence>
<accession>A0A8C4QMX2</accession>
<dbReference type="GO" id="GO:0030838">
    <property type="term" value="P:positive regulation of actin filament polymerization"/>
    <property type="evidence" value="ECO:0007669"/>
    <property type="project" value="TreeGrafter"/>
</dbReference>
<dbReference type="Proteomes" id="UP000694388">
    <property type="component" value="Unplaced"/>
</dbReference>
<dbReference type="GeneTree" id="ENSGT00940000162969"/>
<evidence type="ECO:0000313" key="5">
    <source>
        <dbReference type="Ensembl" id="ENSEBUP00000016953.1"/>
    </source>
</evidence>
<evidence type="ECO:0000259" key="4">
    <source>
        <dbReference type="PROSITE" id="PS50108"/>
    </source>
</evidence>
<dbReference type="InterPro" id="IPR000095">
    <property type="entry name" value="CRIB_dom"/>
</dbReference>